<dbReference type="Pfam" id="PF10486">
    <property type="entry name" value="PI3K_1B_p101"/>
    <property type="match status" value="3"/>
</dbReference>
<name>A0A7J6D8I2_9TELE</name>
<dbReference type="OrthoDB" id="8781591at2759"/>
<proteinExistence type="predicted"/>
<evidence type="ECO:0000313" key="2">
    <source>
        <dbReference type="Proteomes" id="UP000579812"/>
    </source>
</evidence>
<dbReference type="AlphaFoldDB" id="A0A7J6D8I2"/>
<dbReference type="GO" id="GO:0005944">
    <property type="term" value="C:phosphatidylinositol 3-kinase complex, class IB"/>
    <property type="evidence" value="ECO:0007669"/>
    <property type="project" value="InterPro"/>
</dbReference>
<keyword evidence="2" id="KW-1185">Reference proteome</keyword>
<dbReference type="GO" id="GO:0046935">
    <property type="term" value="F:1-phosphatidylinositol-3-kinase regulator activity"/>
    <property type="evidence" value="ECO:0007669"/>
    <property type="project" value="InterPro"/>
</dbReference>
<evidence type="ECO:0008006" key="3">
    <source>
        <dbReference type="Google" id="ProtNLM"/>
    </source>
</evidence>
<comment type="caution">
    <text evidence="1">The sequence shown here is derived from an EMBL/GenBank/DDBJ whole genome shotgun (WGS) entry which is preliminary data.</text>
</comment>
<dbReference type="PANTHER" id="PTHR15593:SF1">
    <property type="entry name" value="PHOSPHOINOSITIDE 3-KINASE REGULATORY SUBUNIT 6"/>
    <property type="match status" value="1"/>
</dbReference>
<organism evidence="1 2">
    <name type="scientific">Onychostoma macrolepis</name>
    <dbReference type="NCBI Taxonomy" id="369639"/>
    <lineage>
        <taxon>Eukaryota</taxon>
        <taxon>Metazoa</taxon>
        <taxon>Chordata</taxon>
        <taxon>Craniata</taxon>
        <taxon>Vertebrata</taxon>
        <taxon>Euteleostomi</taxon>
        <taxon>Actinopterygii</taxon>
        <taxon>Neopterygii</taxon>
        <taxon>Teleostei</taxon>
        <taxon>Ostariophysi</taxon>
        <taxon>Cypriniformes</taxon>
        <taxon>Cyprinidae</taxon>
        <taxon>Acrossocheilinae</taxon>
        <taxon>Onychostoma</taxon>
    </lineage>
</organism>
<dbReference type="GO" id="GO:0007186">
    <property type="term" value="P:G protein-coupled receptor signaling pathway"/>
    <property type="evidence" value="ECO:0007669"/>
    <property type="project" value="TreeGrafter"/>
</dbReference>
<dbReference type="PANTHER" id="PTHR15593">
    <property type="entry name" value="PHOSPHATIDYLINOSITOL 3-KINASE REGULATORY SUBUNIT"/>
    <property type="match status" value="1"/>
</dbReference>
<dbReference type="EMBL" id="JAAMOB010000003">
    <property type="protein sequence ID" value="KAF4115608.1"/>
    <property type="molecule type" value="Genomic_DNA"/>
</dbReference>
<gene>
    <name evidence="1" type="ORF">G5714_003097</name>
</gene>
<evidence type="ECO:0000313" key="1">
    <source>
        <dbReference type="EMBL" id="KAF4115608.1"/>
    </source>
</evidence>
<reference evidence="1 2" key="1">
    <citation type="submission" date="2020-04" db="EMBL/GenBank/DDBJ databases">
        <title>Chromosome-level genome assembly of a cyprinid fish Onychostoma macrolepis by integration of Nanopore Sequencing, Bionano and Hi-C technology.</title>
        <authorList>
            <person name="Wang D."/>
        </authorList>
    </citation>
    <scope>NUCLEOTIDE SEQUENCE [LARGE SCALE GENOMIC DNA]</scope>
    <source>
        <strain evidence="1">SWU-2019</strain>
        <tissue evidence="1">Muscle</tissue>
    </source>
</reference>
<protein>
    <recommendedName>
        <fullName evidence="3">Phosphoinositide 3-kinase regulatory subunit 6</fullName>
    </recommendedName>
</protein>
<sequence length="730" mass="82630">MEETFGGVSSVVESSLYHNVHSILRELDGKPQAGSACNKGMLRWTLHNRVDKNPSVSVPLLRVLIKELEKAERIDSKIRIIPLLHTLIYTVLQSVFIPEDLYRRMYFCLKGLITLPEPYCAIALNYARQMKMEQNAPGILYQRRVSAEHSLRNDLYPLHEKVFVFVDPVVFPLSLLSALKADVECADPGRNSMIYKRRVLLHTMLAGLGKKCQVDQLSQSLEHLGEELELHFQDLVTILEQRTEDGASDDNQYKTRLQEIYQDILTAAKDPSCPASQAETQLPSPEVSFHVWTKEDEIWNELVNFALMVPVDRNSACLDEDDLKRTSVVSTVSTDSGIEGDMPISELSSIMLEPQGGPEEQSCSQSFYRRPCVRCPKAGNRMTLMMEAIKGNGGYSLTKEERNLTARILIMGDDRTLGRLAKTLHTIRKREARHLLLTKRVNMEMYYIPVTDQTLSPVQEGVPEDMLTLARYLGRVDPWYDCNINSLGAMILKLAQMKSTQSESLDTNTFLLDIISYYTRVSQHPVHLPIYSVKICFSGLSGTTVEEVFVAQLVMDFPEVKCYRATLKDTIKGSVRYKKYNPQEFHGAVVSINYRKASISDREKERGMSLPTSGMLIKVLPSFRVRSLHSVSISYQDMNPTRPSTHSFRAVSVNIRVLEERTFKVCLDKDPRKTFKNVQSIEVSPCLDPGYSHQPSTKSKYSLGEGGELLGKYVNKTLTLPINTFCGTEQ</sequence>
<accession>A0A7J6D8I2</accession>
<dbReference type="InterPro" id="IPR019522">
    <property type="entry name" value="PIK3R5/6"/>
</dbReference>
<dbReference type="Proteomes" id="UP000579812">
    <property type="component" value="Unassembled WGS sequence"/>
</dbReference>